<evidence type="ECO:0000256" key="3">
    <source>
        <dbReference type="ARBA" id="ARBA00022884"/>
    </source>
</evidence>
<gene>
    <name evidence="9" type="ORF">CEN91_92</name>
</gene>
<dbReference type="Pfam" id="PF00297">
    <property type="entry name" value="Ribosomal_L3"/>
    <property type="match status" value="1"/>
</dbReference>
<dbReference type="Gene3D" id="2.40.30.10">
    <property type="entry name" value="Translation factors"/>
    <property type="match status" value="1"/>
</dbReference>
<evidence type="ECO:0000313" key="9">
    <source>
        <dbReference type="EMBL" id="TSC93923.1"/>
    </source>
</evidence>
<sequence length="86" mass="9553">FQGVIKRHNFSRGPETHGSDHHRQPGSIGSSFPERVVKGKKMPGHMGSRMNTLTNITVLKVDKDILFLKGSIPGPNKNILFMSKND</sequence>
<feature type="compositionally biased region" description="Basic and acidic residues" evidence="8">
    <location>
        <begin position="14"/>
        <end position="23"/>
    </location>
</feature>
<dbReference type="PANTHER" id="PTHR11229">
    <property type="entry name" value="50S RIBOSOMAL PROTEIN L3"/>
    <property type="match status" value="1"/>
</dbReference>
<feature type="compositionally biased region" description="Basic residues" evidence="8">
    <location>
        <begin position="1"/>
        <end position="10"/>
    </location>
</feature>
<keyword evidence="2" id="KW-0699">rRNA-binding</keyword>
<feature type="non-terminal residue" evidence="9">
    <location>
        <position position="1"/>
    </location>
</feature>
<name>A0A554LM19_9BACT</name>
<dbReference type="GO" id="GO:0022625">
    <property type="term" value="C:cytosolic large ribosomal subunit"/>
    <property type="evidence" value="ECO:0007669"/>
    <property type="project" value="TreeGrafter"/>
</dbReference>
<dbReference type="EMBL" id="VMGI01000007">
    <property type="protein sequence ID" value="TSC93923.1"/>
    <property type="molecule type" value="Genomic_DNA"/>
</dbReference>
<evidence type="ECO:0000256" key="4">
    <source>
        <dbReference type="ARBA" id="ARBA00022980"/>
    </source>
</evidence>
<dbReference type="InterPro" id="IPR000597">
    <property type="entry name" value="Ribosomal_uL3"/>
</dbReference>
<keyword evidence="4 9" id="KW-0689">Ribosomal protein</keyword>
<protein>
    <recommendedName>
        <fullName evidence="6">Large ribosomal subunit protein uL3</fullName>
    </recommendedName>
    <alternativeName>
        <fullName evidence="7">50S ribosomal protein L3</fullName>
    </alternativeName>
</protein>
<evidence type="ECO:0000256" key="8">
    <source>
        <dbReference type="SAM" id="MobiDB-lite"/>
    </source>
</evidence>
<evidence type="ECO:0000313" key="10">
    <source>
        <dbReference type="Proteomes" id="UP000315589"/>
    </source>
</evidence>
<dbReference type="GO" id="GO:0003735">
    <property type="term" value="F:structural constituent of ribosome"/>
    <property type="evidence" value="ECO:0007669"/>
    <property type="project" value="InterPro"/>
</dbReference>
<dbReference type="AlphaFoldDB" id="A0A554LM19"/>
<keyword evidence="5" id="KW-0687">Ribonucleoprotein</keyword>
<dbReference type="InterPro" id="IPR019927">
    <property type="entry name" value="Ribosomal_uL3_bac/org-type"/>
</dbReference>
<dbReference type="GO" id="GO:0006412">
    <property type="term" value="P:translation"/>
    <property type="evidence" value="ECO:0007669"/>
    <property type="project" value="InterPro"/>
</dbReference>
<evidence type="ECO:0000256" key="6">
    <source>
        <dbReference type="ARBA" id="ARBA00035243"/>
    </source>
</evidence>
<evidence type="ECO:0000256" key="5">
    <source>
        <dbReference type="ARBA" id="ARBA00023274"/>
    </source>
</evidence>
<feature type="region of interest" description="Disordered" evidence="8">
    <location>
        <begin position="1"/>
        <end position="49"/>
    </location>
</feature>
<evidence type="ECO:0000256" key="1">
    <source>
        <dbReference type="ARBA" id="ARBA00006540"/>
    </source>
</evidence>
<proteinExistence type="inferred from homology"/>
<dbReference type="Proteomes" id="UP000315589">
    <property type="component" value="Unassembled WGS sequence"/>
</dbReference>
<accession>A0A554LM19</accession>
<keyword evidence="3" id="KW-0694">RNA-binding</keyword>
<reference evidence="9 10" key="1">
    <citation type="submission" date="2017-07" db="EMBL/GenBank/DDBJ databases">
        <title>Mechanisms for carbon and nitrogen cycling indicate functional differentiation within the Candidate Phyla Radiation.</title>
        <authorList>
            <person name="Danczak R.E."/>
            <person name="Johnston M.D."/>
            <person name="Kenah C."/>
            <person name="Slattery M."/>
            <person name="Wrighton K.C."/>
            <person name="Wilkins M.J."/>
        </authorList>
    </citation>
    <scope>NUCLEOTIDE SEQUENCE [LARGE SCALE GENOMIC DNA]</scope>
    <source>
        <strain evidence="9">Licking1014_85</strain>
    </source>
</reference>
<dbReference type="FunFam" id="2.40.30.10:FF:000004">
    <property type="entry name" value="50S ribosomal protein L3"/>
    <property type="match status" value="1"/>
</dbReference>
<comment type="similarity">
    <text evidence="1">Belongs to the universal ribosomal protein uL3 family.</text>
</comment>
<dbReference type="SUPFAM" id="SSF50447">
    <property type="entry name" value="Translation proteins"/>
    <property type="match status" value="1"/>
</dbReference>
<organism evidence="9 10">
    <name type="scientific">Candidatus Berkelbacteria bacterium Licking1014_85</name>
    <dbReference type="NCBI Taxonomy" id="2017148"/>
    <lineage>
        <taxon>Bacteria</taxon>
        <taxon>Candidatus Berkelbacteria</taxon>
    </lineage>
</organism>
<dbReference type="GO" id="GO:0019843">
    <property type="term" value="F:rRNA binding"/>
    <property type="evidence" value="ECO:0007669"/>
    <property type="project" value="UniProtKB-KW"/>
</dbReference>
<evidence type="ECO:0000256" key="7">
    <source>
        <dbReference type="ARBA" id="ARBA00035457"/>
    </source>
</evidence>
<comment type="caution">
    <text evidence="9">The sequence shown here is derived from an EMBL/GenBank/DDBJ whole genome shotgun (WGS) entry which is preliminary data.</text>
</comment>
<evidence type="ECO:0000256" key="2">
    <source>
        <dbReference type="ARBA" id="ARBA00022730"/>
    </source>
</evidence>
<dbReference type="InterPro" id="IPR009000">
    <property type="entry name" value="Transl_B-barrel_sf"/>
</dbReference>
<dbReference type="PANTHER" id="PTHR11229:SF16">
    <property type="entry name" value="LARGE RIBOSOMAL SUBUNIT PROTEIN UL3C"/>
    <property type="match status" value="1"/>
</dbReference>